<evidence type="ECO:0000256" key="2">
    <source>
        <dbReference type="SAM" id="Phobius"/>
    </source>
</evidence>
<evidence type="ECO:0000313" key="4">
    <source>
        <dbReference type="Proteomes" id="UP000219612"/>
    </source>
</evidence>
<feature type="region of interest" description="Disordered" evidence="1">
    <location>
        <begin position="1"/>
        <end position="24"/>
    </location>
</feature>
<keyword evidence="2" id="KW-0472">Membrane</keyword>
<dbReference type="OrthoDB" id="3294943at2"/>
<reference evidence="4" key="1">
    <citation type="submission" date="2017-09" db="EMBL/GenBank/DDBJ databases">
        <authorList>
            <person name="Varghese N."/>
            <person name="Submissions S."/>
        </authorList>
    </citation>
    <scope>NUCLEOTIDE SEQUENCE [LARGE SCALE GENOMIC DNA]</scope>
    <source>
        <strain evidence="4">CGMCC 4.6857</strain>
    </source>
</reference>
<feature type="transmembrane region" description="Helical" evidence="2">
    <location>
        <begin position="48"/>
        <end position="69"/>
    </location>
</feature>
<accession>A0A285HFD3</accession>
<keyword evidence="4" id="KW-1185">Reference proteome</keyword>
<keyword evidence="2" id="KW-1133">Transmembrane helix</keyword>
<dbReference type="AlphaFoldDB" id="A0A285HFD3"/>
<evidence type="ECO:0000256" key="1">
    <source>
        <dbReference type="SAM" id="MobiDB-lite"/>
    </source>
</evidence>
<organism evidence="3 4">
    <name type="scientific">Paractinoplanes atraurantiacus</name>
    <dbReference type="NCBI Taxonomy" id="1036182"/>
    <lineage>
        <taxon>Bacteria</taxon>
        <taxon>Bacillati</taxon>
        <taxon>Actinomycetota</taxon>
        <taxon>Actinomycetes</taxon>
        <taxon>Micromonosporales</taxon>
        <taxon>Micromonosporaceae</taxon>
        <taxon>Paractinoplanes</taxon>
    </lineage>
</organism>
<keyword evidence="2" id="KW-0812">Transmembrane</keyword>
<sequence length="107" mass="11793">MTYPTAPPWAIPPSRREAADSEPWTPPGRLLVAYPEELDPTARPPAPSWLPVILWTLLGVLPGVVSAARRAREARRGRHEGYPYWIVFGATVLTTAALIIALLEKTI</sequence>
<dbReference type="EMBL" id="OBDY01000004">
    <property type="protein sequence ID" value="SNY34293.1"/>
    <property type="molecule type" value="Genomic_DNA"/>
</dbReference>
<proteinExistence type="predicted"/>
<feature type="transmembrane region" description="Helical" evidence="2">
    <location>
        <begin position="81"/>
        <end position="103"/>
    </location>
</feature>
<dbReference type="Proteomes" id="UP000219612">
    <property type="component" value="Unassembled WGS sequence"/>
</dbReference>
<name>A0A285HFD3_9ACTN</name>
<dbReference type="RefSeq" id="WP_097320139.1">
    <property type="nucleotide sequence ID" value="NZ_OBDY01000004.1"/>
</dbReference>
<gene>
    <name evidence="3" type="ORF">SAMN05421748_104258</name>
</gene>
<feature type="compositionally biased region" description="Pro residues" evidence="1">
    <location>
        <begin position="1"/>
        <end position="11"/>
    </location>
</feature>
<protein>
    <submittedName>
        <fullName evidence="3">Uncharacterized protein</fullName>
    </submittedName>
</protein>
<evidence type="ECO:0000313" key="3">
    <source>
        <dbReference type="EMBL" id="SNY34293.1"/>
    </source>
</evidence>